<dbReference type="InterPro" id="IPR029045">
    <property type="entry name" value="ClpP/crotonase-like_dom_sf"/>
</dbReference>
<dbReference type="GO" id="GO:0007165">
    <property type="term" value="P:signal transduction"/>
    <property type="evidence" value="ECO:0007669"/>
    <property type="project" value="TreeGrafter"/>
</dbReference>
<reference evidence="2" key="1">
    <citation type="submission" date="2019-08" db="EMBL/GenBank/DDBJ databases">
        <authorList>
            <person name="Kucharzyk K."/>
            <person name="Murdoch R.W."/>
            <person name="Higgins S."/>
            <person name="Loffler F."/>
        </authorList>
    </citation>
    <scope>NUCLEOTIDE SEQUENCE</scope>
</reference>
<accession>A0A644WPZ1</accession>
<proteinExistence type="predicted"/>
<dbReference type="Gene3D" id="3.30.750.44">
    <property type="match status" value="1"/>
</dbReference>
<dbReference type="GO" id="GO:0004175">
    <property type="term" value="F:endopeptidase activity"/>
    <property type="evidence" value="ECO:0007669"/>
    <property type="project" value="TreeGrafter"/>
</dbReference>
<dbReference type="SMART" id="SM00245">
    <property type="entry name" value="TSPc"/>
    <property type="match status" value="1"/>
</dbReference>
<dbReference type="GO" id="GO:0006508">
    <property type="term" value="P:proteolysis"/>
    <property type="evidence" value="ECO:0007669"/>
    <property type="project" value="InterPro"/>
</dbReference>
<dbReference type="AlphaFoldDB" id="A0A644WPZ1"/>
<dbReference type="SUPFAM" id="SSF52096">
    <property type="entry name" value="ClpP/crotonase"/>
    <property type="match status" value="1"/>
</dbReference>
<dbReference type="PANTHER" id="PTHR32060">
    <property type="entry name" value="TAIL-SPECIFIC PROTEASE"/>
    <property type="match status" value="1"/>
</dbReference>
<dbReference type="GO" id="GO:0008236">
    <property type="term" value="F:serine-type peptidase activity"/>
    <property type="evidence" value="ECO:0007669"/>
    <property type="project" value="InterPro"/>
</dbReference>
<dbReference type="EMBL" id="VSSQ01001162">
    <property type="protein sequence ID" value="MPM05749.1"/>
    <property type="molecule type" value="Genomic_DNA"/>
</dbReference>
<dbReference type="Pfam" id="PF14684">
    <property type="entry name" value="Tricorn_C1"/>
    <property type="match status" value="1"/>
</dbReference>
<name>A0A644WPZ1_9ZZZZ</name>
<comment type="caution">
    <text evidence="2">The sequence shown here is derived from an EMBL/GenBank/DDBJ whole genome shotgun (WGS) entry which is preliminary data.</text>
</comment>
<protein>
    <recommendedName>
        <fullName evidence="1">Tail specific protease domain-containing protein</fullName>
    </recommendedName>
</protein>
<dbReference type="GO" id="GO:0030288">
    <property type="term" value="C:outer membrane-bounded periplasmic space"/>
    <property type="evidence" value="ECO:0007669"/>
    <property type="project" value="TreeGrafter"/>
</dbReference>
<dbReference type="Gene3D" id="3.90.226.10">
    <property type="entry name" value="2-enoyl-CoA Hydratase, Chain A, domain 1"/>
    <property type="match status" value="1"/>
</dbReference>
<dbReference type="InterPro" id="IPR028204">
    <property type="entry name" value="Tricorn_C1"/>
</dbReference>
<dbReference type="PANTHER" id="PTHR32060:SF30">
    <property type="entry name" value="CARBOXY-TERMINAL PROCESSING PROTEASE CTPA"/>
    <property type="match status" value="1"/>
</dbReference>
<gene>
    <name evidence="2" type="ORF">SDC9_52040</name>
</gene>
<organism evidence="2">
    <name type="scientific">bioreactor metagenome</name>
    <dbReference type="NCBI Taxonomy" id="1076179"/>
    <lineage>
        <taxon>unclassified sequences</taxon>
        <taxon>metagenomes</taxon>
        <taxon>ecological metagenomes</taxon>
    </lineage>
</organism>
<sequence length="452" mass="51226">MNSNILKYTLVVCLLLSNEVLAQNTLPSREQRIYSLSEIWKELHYNFAFPHKLQEVNIDSLYIAYLPKVAEVESSYEYYRILSSFMANFNEAHTRIYTSKRPDDMPPIKAINFGEKIIVSDISQNIVDQIPVNSEILKIDDIPVLAYIKDSVSPFISAATPQWKFDKSVIELFYGKPQSKVNLTVKKPNGHLVKVSMVRNYYTNNAKEVMVVNKNLSPINIEIIDGDIGYIQLASFLGGYVDSINSVFESNLPKLRRCKGLVIDLRGNRGGSDQAWERIAYHLISQSEFGLPVKCFSRMHIASYKNWGSNSTNPQLKEYYRGTVMEEINHSLYVNTIDDTLKLHQPLVIISGQHVASAAEDFLLLMKGLGRAKVIGEPSVGCVGEPMFVPLPGDFEVMICVKKYVNSDGTQPNDTGIMPDIKVIRDYDEYLKGNDNVLESSVLELRRLIHRL</sequence>
<evidence type="ECO:0000259" key="1">
    <source>
        <dbReference type="SMART" id="SM00245"/>
    </source>
</evidence>
<evidence type="ECO:0000313" key="2">
    <source>
        <dbReference type="EMBL" id="MPM05749.1"/>
    </source>
</evidence>
<dbReference type="Pfam" id="PF03572">
    <property type="entry name" value="Peptidase_S41"/>
    <property type="match status" value="1"/>
</dbReference>
<feature type="domain" description="Tail specific protease" evidence="1">
    <location>
        <begin position="178"/>
        <end position="424"/>
    </location>
</feature>
<dbReference type="InterPro" id="IPR005151">
    <property type="entry name" value="Tail-specific_protease"/>
</dbReference>